<protein>
    <submittedName>
        <fullName evidence="2">Uncharacterized protein</fullName>
    </submittedName>
</protein>
<dbReference type="OrthoDB" id="368411at2759"/>
<reference evidence="2 3" key="1">
    <citation type="submission" date="2011-08" db="EMBL/GenBank/DDBJ databases">
        <title>The Genome Sequence of Plasmodium vivax India VII.</title>
        <authorList>
            <consortium name="The Broad Institute Genome Sequencing Platform"/>
            <consortium name="The Broad Institute Genome Sequencing Center for Infectious Disease"/>
            <person name="Neafsey D."/>
            <person name="Carlton J."/>
            <person name="Barnwell J."/>
            <person name="Collins W."/>
            <person name="Escalante A."/>
            <person name="Mullikin J."/>
            <person name="Saul A."/>
            <person name="Guigo R."/>
            <person name="Camara F."/>
            <person name="Young S.K."/>
            <person name="Zeng Q."/>
            <person name="Gargeya S."/>
            <person name="Fitzgerald M."/>
            <person name="Haas B."/>
            <person name="Abouelleil A."/>
            <person name="Alvarado L."/>
            <person name="Arachchi H.M."/>
            <person name="Berlin A."/>
            <person name="Brown A."/>
            <person name="Chapman S.B."/>
            <person name="Chen Z."/>
            <person name="Dunbar C."/>
            <person name="Freedman E."/>
            <person name="Gearin G."/>
            <person name="Gellesch M."/>
            <person name="Goldberg J."/>
            <person name="Griggs A."/>
            <person name="Gujja S."/>
            <person name="Heiman D."/>
            <person name="Howarth C."/>
            <person name="Larson L."/>
            <person name="Lui A."/>
            <person name="MacDonald P.J.P."/>
            <person name="Montmayeur A."/>
            <person name="Murphy C."/>
            <person name="Neiman D."/>
            <person name="Pearson M."/>
            <person name="Priest M."/>
            <person name="Roberts A."/>
            <person name="Saif S."/>
            <person name="Shea T."/>
            <person name="Shenoy N."/>
            <person name="Sisk P."/>
            <person name="Stolte C."/>
            <person name="Sykes S."/>
            <person name="Wortman J."/>
            <person name="Nusbaum C."/>
            <person name="Birren B."/>
        </authorList>
    </citation>
    <scope>NUCLEOTIDE SEQUENCE [LARGE SCALE GENOMIC DNA]</scope>
    <source>
        <strain evidence="2 3">India VII</strain>
    </source>
</reference>
<keyword evidence="1" id="KW-0472">Membrane</keyword>
<evidence type="ECO:0000256" key="1">
    <source>
        <dbReference type="SAM" id="Phobius"/>
    </source>
</evidence>
<organism evidence="2 3">
    <name type="scientific">Plasmodium vivax India VII</name>
    <dbReference type="NCBI Taxonomy" id="1077284"/>
    <lineage>
        <taxon>Eukaryota</taxon>
        <taxon>Sar</taxon>
        <taxon>Alveolata</taxon>
        <taxon>Apicomplexa</taxon>
        <taxon>Aconoidasida</taxon>
        <taxon>Haemosporida</taxon>
        <taxon>Plasmodiidae</taxon>
        <taxon>Plasmodium</taxon>
        <taxon>Plasmodium (Plasmodium)</taxon>
    </lineage>
</organism>
<name>A0A0J9SBL6_PLAVI</name>
<keyword evidence="1" id="KW-0812">Transmembrane</keyword>
<dbReference type="Proteomes" id="UP000053562">
    <property type="component" value="Unassembled WGS sequence"/>
</dbReference>
<dbReference type="EMBL" id="KQ234304">
    <property type="protein sequence ID" value="KMZ80081.1"/>
    <property type="molecule type" value="Genomic_DNA"/>
</dbReference>
<evidence type="ECO:0000313" key="2">
    <source>
        <dbReference type="EMBL" id="KMZ80081.1"/>
    </source>
</evidence>
<keyword evidence="1" id="KW-1133">Transmembrane helix</keyword>
<sequence length="292" mass="33701">MCKLRIFPLSVHSIGISTLHTLTCFAFSLLPTLSFPCSPFPPFFQFTLFVMLKMGCAIRGIRYLCLFLAVASTVTSGFNFDQGITQKKYLVLPKSYFDCKNYNVISKRRSSLSVNHGEQYCDEDPFCNYFLYSGPKQEIRLCYDKKFVLKRPRYDELWLTSVKEKIFEQFSPALVNTQGICNHKVEKFSFQTLNEAIKKAKEKMQNFMVLNFQPILKGGNKMENKIEGYFCEVIDYFVDRESYVVFDFAKLENPHQSCLRTKKCGARGSIQPDDSKHEEGVNPGNVVEAHKF</sequence>
<gene>
    <name evidence="2" type="ORF">PVIIG_01861</name>
</gene>
<proteinExistence type="predicted"/>
<dbReference type="AlphaFoldDB" id="A0A0J9SBL6"/>
<accession>A0A0J9SBL6</accession>
<evidence type="ECO:0000313" key="3">
    <source>
        <dbReference type="Proteomes" id="UP000053562"/>
    </source>
</evidence>
<feature type="transmembrane region" description="Helical" evidence="1">
    <location>
        <begin position="60"/>
        <end position="80"/>
    </location>
</feature>